<dbReference type="GO" id="GO:0008765">
    <property type="term" value="F:UDP-N-acetylmuramoylalanyl-D-glutamate-2,6-diaminopimelate ligase activity"/>
    <property type="evidence" value="ECO:0007669"/>
    <property type="project" value="UniProtKB-UniRule"/>
</dbReference>
<dbReference type="GO" id="GO:0051301">
    <property type="term" value="P:cell division"/>
    <property type="evidence" value="ECO:0007669"/>
    <property type="project" value="UniProtKB-KW"/>
</dbReference>
<feature type="domain" description="Mur ligase central" evidence="11">
    <location>
        <begin position="112"/>
        <end position="314"/>
    </location>
</feature>
<comment type="PTM">
    <text evidence="7">Carboxylation is probably crucial for Mg(2+) binding and, consequently, for the gamma-phosphate positioning of ATP.</text>
</comment>
<evidence type="ECO:0000256" key="8">
    <source>
        <dbReference type="RuleBase" id="RU004135"/>
    </source>
</evidence>
<evidence type="ECO:0000259" key="11">
    <source>
        <dbReference type="Pfam" id="PF08245"/>
    </source>
</evidence>
<evidence type="ECO:0000256" key="1">
    <source>
        <dbReference type="ARBA" id="ARBA00005898"/>
    </source>
</evidence>
<dbReference type="EC" id="6.3.2.13" evidence="7"/>
<evidence type="ECO:0000256" key="7">
    <source>
        <dbReference type="HAMAP-Rule" id="MF_00208"/>
    </source>
</evidence>
<name>A0A517R2S6_9PLAN</name>
<dbReference type="GO" id="GO:0009252">
    <property type="term" value="P:peptidoglycan biosynthetic process"/>
    <property type="evidence" value="ECO:0007669"/>
    <property type="project" value="UniProtKB-UniRule"/>
</dbReference>
<keyword evidence="2 7" id="KW-0132">Cell division</keyword>
<comment type="pathway">
    <text evidence="7 8">Cell wall biogenesis; peptidoglycan biosynthesis.</text>
</comment>
<dbReference type="Pfam" id="PF08245">
    <property type="entry name" value="Mur_ligase_M"/>
    <property type="match status" value="1"/>
</dbReference>
<keyword evidence="6 7" id="KW-0961">Cell wall biogenesis/degradation</keyword>
<dbReference type="Pfam" id="PF01225">
    <property type="entry name" value="Mur_ligase"/>
    <property type="match status" value="1"/>
</dbReference>
<comment type="caution">
    <text evidence="7">Lacks conserved residue(s) required for the propagation of feature annotation.</text>
</comment>
<dbReference type="GO" id="GO:0005524">
    <property type="term" value="F:ATP binding"/>
    <property type="evidence" value="ECO:0007669"/>
    <property type="project" value="UniProtKB-UniRule"/>
</dbReference>
<dbReference type="GO" id="GO:0000287">
    <property type="term" value="F:magnesium ion binding"/>
    <property type="evidence" value="ECO:0007669"/>
    <property type="project" value="UniProtKB-UniRule"/>
</dbReference>
<dbReference type="SUPFAM" id="SSF53244">
    <property type="entry name" value="MurD-like peptide ligases, peptide-binding domain"/>
    <property type="match status" value="1"/>
</dbReference>
<feature type="binding site" evidence="7">
    <location>
        <position position="189"/>
    </location>
    <ligand>
        <name>UDP-N-acetyl-alpha-D-muramoyl-L-alanyl-D-glutamate</name>
        <dbReference type="ChEBI" id="CHEBI:83900"/>
    </ligand>
</feature>
<dbReference type="AlphaFoldDB" id="A0A517R2S6"/>
<dbReference type="InterPro" id="IPR036565">
    <property type="entry name" value="Mur-like_cat_sf"/>
</dbReference>
<feature type="domain" description="Mur ligase N-terminal catalytic" evidence="9">
    <location>
        <begin position="29"/>
        <end position="83"/>
    </location>
</feature>
<keyword evidence="7 12" id="KW-0436">Ligase</keyword>
<dbReference type="Gene3D" id="3.40.1190.10">
    <property type="entry name" value="Mur-like, catalytic domain"/>
    <property type="match status" value="1"/>
</dbReference>
<comment type="catalytic activity">
    <reaction evidence="7">
        <text>UDP-N-acetyl-alpha-D-muramoyl-L-alanyl-D-glutamate + meso-2,6-diaminopimelate + ATP = UDP-N-acetyl-alpha-D-muramoyl-L-alanyl-gamma-D-glutamyl-meso-2,6-diaminopimelate + ADP + phosphate + H(+)</text>
        <dbReference type="Rhea" id="RHEA:23676"/>
        <dbReference type="ChEBI" id="CHEBI:15378"/>
        <dbReference type="ChEBI" id="CHEBI:30616"/>
        <dbReference type="ChEBI" id="CHEBI:43474"/>
        <dbReference type="ChEBI" id="CHEBI:57791"/>
        <dbReference type="ChEBI" id="CHEBI:83900"/>
        <dbReference type="ChEBI" id="CHEBI:83905"/>
        <dbReference type="ChEBI" id="CHEBI:456216"/>
        <dbReference type="EC" id="6.3.2.13"/>
    </reaction>
</comment>
<feature type="binding site" evidence="7">
    <location>
        <begin position="114"/>
        <end position="120"/>
    </location>
    <ligand>
        <name>ATP</name>
        <dbReference type="ChEBI" id="CHEBI:30616"/>
    </ligand>
</feature>
<evidence type="ECO:0000313" key="12">
    <source>
        <dbReference type="EMBL" id="QDT38187.1"/>
    </source>
</evidence>
<comment type="cofactor">
    <cofactor evidence="7">
        <name>Mg(2+)</name>
        <dbReference type="ChEBI" id="CHEBI:18420"/>
    </cofactor>
</comment>
<comment type="function">
    <text evidence="7">Catalyzes the addition of meso-diaminopimelic acid to the nucleotide precursor UDP-N-acetylmuramoyl-L-alanyl-D-glutamate (UMAG) in the biosynthesis of bacterial cell-wall peptidoglycan.</text>
</comment>
<dbReference type="InterPro" id="IPR005761">
    <property type="entry name" value="UDP-N-AcMur-Glu-dNH2Pim_ligase"/>
</dbReference>
<dbReference type="PANTHER" id="PTHR23135:SF4">
    <property type="entry name" value="UDP-N-ACETYLMURAMOYL-L-ALANYL-D-GLUTAMATE--2,6-DIAMINOPIMELATE LIGASE MURE HOMOLOG, CHLOROPLASTIC"/>
    <property type="match status" value="1"/>
</dbReference>
<gene>
    <name evidence="7 12" type="primary">murE</name>
    <name evidence="12" type="ORF">Pan189_25770</name>
</gene>
<dbReference type="HAMAP" id="MF_00208">
    <property type="entry name" value="MurE"/>
    <property type="match status" value="1"/>
</dbReference>
<dbReference type="Gene3D" id="3.90.190.20">
    <property type="entry name" value="Mur ligase, C-terminal domain"/>
    <property type="match status" value="1"/>
</dbReference>
<evidence type="ECO:0000256" key="2">
    <source>
        <dbReference type="ARBA" id="ARBA00022618"/>
    </source>
</evidence>
<dbReference type="UniPathway" id="UPA00219"/>
<feature type="binding site" evidence="7">
    <location>
        <begin position="156"/>
        <end position="157"/>
    </location>
    <ligand>
        <name>UDP-N-acetyl-alpha-D-muramoyl-L-alanyl-D-glutamate</name>
        <dbReference type="ChEBI" id="CHEBI:83900"/>
    </ligand>
</feature>
<dbReference type="Proteomes" id="UP000317318">
    <property type="component" value="Chromosome"/>
</dbReference>
<dbReference type="GO" id="GO:0071555">
    <property type="term" value="P:cell wall organization"/>
    <property type="evidence" value="ECO:0007669"/>
    <property type="project" value="UniProtKB-KW"/>
</dbReference>
<dbReference type="InterPro" id="IPR035911">
    <property type="entry name" value="MurE/MurF_N"/>
</dbReference>
<keyword evidence="5 7" id="KW-0131">Cell cycle</keyword>
<evidence type="ECO:0000259" key="10">
    <source>
        <dbReference type="Pfam" id="PF02875"/>
    </source>
</evidence>
<dbReference type="EMBL" id="CP036268">
    <property type="protein sequence ID" value="QDT38187.1"/>
    <property type="molecule type" value="Genomic_DNA"/>
</dbReference>
<feature type="binding site" evidence="7">
    <location>
        <begin position="407"/>
        <end position="410"/>
    </location>
    <ligand>
        <name>meso-2,6-diaminopimelate</name>
        <dbReference type="ChEBI" id="CHEBI:57791"/>
    </ligand>
</feature>
<comment type="subcellular location">
    <subcellularLocation>
        <location evidence="7 8">Cytoplasm</location>
    </subcellularLocation>
</comment>
<dbReference type="GO" id="GO:0005737">
    <property type="term" value="C:cytoplasm"/>
    <property type="evidence" value="ECO:0007669"/>
    <property type="project" value="UniProtKB-SubCell"/>
</dbReference>
<keyword evidence="4 7" id="KW-0573">Peptidoglycan synthesis</keyword>
<keyword evidence="7" id="KW-0460">Magnesium</keyword>
<dbReference type="NCBIfam" id="NF001126">
    <property type="entry name" value="PRK00139.1-4"/>
    <property type="match status" value="1"/>
</dbReference>
<dbReference type="InterPro" id="IPR013221">
    <property type="entry name" value="Mur_ligase_cen"/>
</dbReference>
<dbReference type="PANTHER" id="PTHR23135">
    <property type="entry name" value="MUR LIGASE FAMILY MEMBER"/>
    <property type="match status" value="1"/>
</dbReference>
<feature type="binding site" evidence="7">
    <location>
        <position position="191"/>
    </location>
    <ligand>
        <name>UDP-N-acetyl-alpha-D-muramoyl-L-alanyl-D-glutamate</name>
        <dbReference type="ChEBI" id="CHEBI:83900"/>
    </ligand>
</feature>
<dbReference type="SUPFAM" id="SSF63418">
    <property type="entry name" value="MurE/MurF N-terminal domain"/>
    <property type="match status" value="1"/>
</dbReference>
<feature type="binding site" evidence="7">
    <location>
        <position position="183"/>
    </location>
    <ligand>
        <name>UDP-N-acetyl-alpha-D-muramoyl-L-alanyl-D-glutamate</name>
        <dbReference type="ChEBI" id="CHEBI:83900"/>
    </ligand>
</feature>
<dbReference type="NCBIfam" id="TIGR01085">
    <property type="entry name" value="murE"/>
    <property type="match status" value="1"/>
</dbReference>
<feature type="binding site" evidence="7">
    <location>
        <position position="461"/>
    </location>
    <ligand>
        <name>meso-2,6-diaminopimelate</name>
        <dbReference type="ChEBI" id="CHEBI:57791"/>
    </ligand>
</feature>
<dbReference type="Pfam" id="PF02875">
    <property type="entry name" value="Mur_ligase_C"/>
    <property type="match status" value="1"/>
</dbReference>
<keyword evidence="13" id="KW-1185">Reference proteome</keyword>
<comment type="similarity">
    <text evidence="1 7">Belongs to the MurCDEF family. MurE subfamily.</text>
</comment>
<dbReference type="InterPro" id="IPR000713">
    <property type="entry name" value="Mur_ligase_N"/>
</dbReference>
<organism evidence="12 13">
    <name type="scientific">Stratiformator vulcanicus</name>
    <dbReference type="NCBI Taxonomy" id="2527980"/>
    <lineage>
        <taxon>Bacteria</taxon>
        <taxon>Pseudomonadati</taxon>
        <taxon>Planctomycetota</taxon>
        <taxon>Planctomycetia</taxon>
        <taxon>Planctomycetales</taxon>
        <taxon>Planctomycetaceae</taxon>
        <taxon>Stratiformator</taxon>
    </lineage>
</organism>
<dbReference type="Gene3D" id="3.40.1390.10">
    <property type="entry name" value="MurE/MurF, N-terminal domain"/>
    <property type="match status" value="1"/>
</dbReference>
<keyword evidence="3 7" id="KW-0133">Cell shape</keyword>
<keyword evidence="7" id="KW-0547">Nucleotide-binding</keyword>
<feature type="binding site" evidence="7">
    <location>
        <position position="457"/>
    </location>
    <ligand>
        <name>meso-2,6-diaminopimelate</name>
        <dbReference type="ChEBI" id="CHEBI:57791"/>
    </ligand>
</feature>
<evidence type="ECO:0000256" key="5">
    <source>
        <dbReference type="ARBA" id="ARBA00023306"/>
    </source>
</evidence>
<reference evidence="12 13" key="1">
    <citation type="submission" date="2019-02" db="EMBL/GenBank/DDBJ databases">
        <title>Deep-cultivation of Planctomycetes and their phenomic and genomic characterization uncovers novel biology.</title>
        <authorList>
            <person name="Wiegand S."/>
            <person name="Jogler M."/>
            <person name="Boedeker C."/>
            <person name="Pinto D."/>
            <person name="Vollmers J."/>
            <person name="Rivas-Marin E."/>
            <person name="Kohn T."/>
            <person name="Peeters S.H."/>
            <person name="Heuer A."/>
            <person name="Rast P."/>
            <person name="Oberbeckmann S."/>
            <person name="Bunk B."/>
            <person name="Jeske O."/>
            <person name="Meyerdierks A."/>
            <person name="Storesund J.E."/>
            <person name="Kallscheuer N."/>
            <person name="Luecker S."/>
            <person name="Lage O.M."/>
            <person name="Pohl T."/>
            <person name="Merkel B.J."/>
            <person name="Hornburger P."/>
            <person name="Mueller R.-W."/>
            <person name="Bruemmer F."/>
            <person name="Labrenz M."/>
            <person name="Spormann A.M."/>
            <person name="Op den Camp H."/>
            <person name="Overmann J."/>
            <person name="Amann R."/>
            <person name="Jetten M.S.M."/>
            <person name="Mascher T."/>
            <person name="Medema M.H."/>
            <person name="Devos D.P."/>
            <person name="Kaster A.-K."/>
            <person name="Ovreas L."/>
            <person name="Rohde M."/>
            <person name="Galperin M.Y."/>
            <person name="Jogler C."/>
        </authorList>
    </citation>
    <scope>NUCLEOTIDE SEQUENCE [LARGE SCALE GENOMIC DNA]</scope>
    <source>
        <strain evidence="12 13">Pan189</strain>
    </source>
</reference>
<sequence length="496" mass="52784">MIASSAGAVSLRRLLPAASFIGSADIGVSHITDRSTDCRPGSVFAALRGRTVDGIDYLDEAISNGACGVLTDRPITSTAVPQCVVSNSRIAYSEVCRALAGRPDQRLRVAGVTGTDGKTSVCSMIRKLLESCGQRCGQLGTVENYDGVCTETSTLTTDEPPKFWNSLSRMTSNRTTMAAVELSSQALDQYRVAGLQLDLAVVTGVTRDHLDYHGTPHAYAAAKGKIFGLVRKGGRAIINNDDPGSRDLFAKHNCGIDAITCSLDGPADLRATDLTSNKTGVRFTFQMADFAEQIQTELIGRHNVMNMLLAAAVAAEFGLAPEQIAAGLSKIKSPPGRLERIVAEPINVFVDYAHTPDALARVVDELKQITQGRLIVVFGAGGGRDADKRPLLGQAASNADLAIVTNDNPRNEHPQTIIEHILAGITSTTVEVRPDRCDAIRLALDAAVPGDCVLIAGKGHETYQEIGTRQISHNDAAFVRRYLSARHPATPITACA</sequence>
<evidence type="ECO:0000256" key="6">
    <source>
        <dbReference type="ARBA" id="ARBA00023316"/>
    </source>
</evidence>
<accession>A0A517R2S6</accession>
<dbReference type="GO" id="GO:0008360">
    <property type="term" value="P:regulation of cell shape"/>
    <property type="evidence" value="ECO:0007669"/>
    <property type="project" value="UniProtKB-KW"/>
</dbReference>
<feature type="modified residue" description="N6-carboxylysine" evidence="7">
    <location>
        <position position="223"/>
    </location>
</feature>
<dbReference type="KEGG" id="svp:Pan189_25770"/>
<dbReference type="SUPFAM" id="SSF53623">
    <property type="entry name" value="MurD-like peptide ligases, catalytic domain"/>
    <property type="match status" value="1"/>
</dbReference>
<evidence type="ECO:0000259" key="9">
    <source>
        <dbReference type="Pfam" id="PF01225"/>
    </source>
</evidence>
<evidence type="ECO:0000313" key="13">
    <source>
        <dbReference type="Proteomes" id="UP000317318"/>
    </source>
</evidence>
<feature type="binding site" evidence="7">
    <location>
        <position position="384"/>
    </location>
    <ligand>
        <name>meso-2,6-diaminopimelate</name>
        <dbReference type="ChEBI" id="CHEBI:57791"/>
    </ligand>
</feature>
<proteinExistence type="inferred from homology"/>
<feature type="domain" description="Mur ligase C-terminal" evidence="10">
    <location>
        <begin position="336"/>
        <end position="459"/>
    </location>
</feature>
<evidence type="ECO:0000256" key="3">
    <source>
        <dbReference type="ARBA" id="ARBA00022960"/>
    </source>
</evidence>
<feature type="short sequence motif" description="Meso-diaminopimelate recognition motif" evidence="7">
    <location>
        <begin position="407"/>
        <end position="410"/>
    </location>
</feature>
<dbReference type="InterPro" id="IPR004101">
    <property type="entry name" value="Mur_ligase_C"/>
</dbReference>
<feature type="binding site" evidence="7">
    <location>
        <position position="35"/>
    </location>
    <ligand>
        <name>UDP-N-acetyl-alpha-D-muramoyl-L-alanyl-D-glutamate</name>
        <dbReference type="ChEBI" id="CHEBI:83900"/>
    </ligand>
</feature>
<dbReference type="InterPro" id="IPR036615">
    <property type="entry name" value="Mur_ligase_C_dom_sf"/>
</dbReference>
<evidence type="ECO:0000256" key="4">
    <source>
        <dbReference type="ARBA" id="ARBA00022984"/>
    </source>
</evidence>
<keyword evidence="7" id="KW-0067">ATP-binding</keyword>
<protein>
    <recommendedName>
        <fullName evidence="7">UDP-N-acetylmuramoyl-L-alanyl-D-glutamate--2,6-diaminopimelate ligase</fullName>
        <ecNumber evidence="7">6.3.2.13</ecNumber>
    </recommendedName>
    <alternativeName>
        <fullName evidence="7">Meso-A2pm-adding enzyme</fullName>
    </alternativeName>
    <alternativeName>
        <fullName evidence="7">Meso-diaminopimelate-adding enzyme</fullName>
    </alternativeName>
    <alternativeName>
        <fullName evidence="7">UDP-MurNAc-L-Ala-D-Glu:meso-diaminopimelate ligase</fullName>
    </alternativeName>
    <alternativeName>
        <fullName evidence="7">UDP-MurNAc-tripeptide synthetase</fullName>
    </alternativeName>
    <alternativeName>
        <fullName evidence="7">UDP-N-acetylmuramyl-tripeptide synthetase</fullName>
    </alternativeName>
</protein>
<keyword evidence="7" id="KW-0963">Cytoplasm</keyword>